<dbReference type="EMBL" id="KK914498">
    <property type="protein sequence ID" value="KDP35071.1"/>
    <property type="molecule type" value="Genomic_DNA"/>
</dbReference>
<evidence type="ECO:0000313" key="2">
    <source>
        <dbReference type="EMBL" id="KDP35071.1"/>
    </source>
</evidence>
<evidence type="ECO:0000313" key="3">
    <source>
        <dbReference type="Proteomes" id="UP000027138"/>
    </source>
</evidence>
<organism evidence="2 3">
    <name type="scientific">Jatropha curcas</name>
    <name type="common">Barbados nut</name>
    <dbReference type="NCBI Taxonomy" id="180498"/>
    <lineage>
        <taxon>Eukaryota</taxon>
        <taxon>Viridiplantae</taxon>
        <taxon>Streptophyta</taxon>
        <taxon>Embryophyta</taxon>
        <taxon>Tracheophyta</taxon>
        <taxon>Spermatophyta</taxon>
        <taxon>Magnoliopsida</taxon>
        <taxon>eudicotyledons</taxon>
        <taxon>Gunneridae</taxon>
        <taxon>Pentapetalae</taxon>
        <taxon>rosids</taxon>
        <taxon>fabids</taxon>
        <taxon>Malpighiales</taxon>
        <taxon>Euphorbiaceae</taxon>
        <taxon>Crotonoideae</taxon>
        <taxon>Jatropheae</taxon>
        <taxon>Jatropha</taxon>
    </lineage>
</organism>
<dbReference type="AlphaFoldDB" id="A0A067KFR1"/>
<keyword evidence="3" id="KW-1185">Reference proteome</keyword>
<name>A0A067KFR1_JATCU</name>
<accession>A0A067KFR1</accession>
<protein>
    <submittedName>
        <fullName evidence="2">Uncharacterized protein</fullName>
    </submittedName>
</protein>
<sequence>MEEDLGEDGEGKVKEEDKGEDGEGKVKEEDKGEDGEGFFGVCDGLVEEVGLTDWDWGTKDRVFTISRSTYSSAAKVGGGSGVNRLSLGNERSSVHHFWINLLFYQK</sequence>
<gene>
    <name evidence="2" type="ORF">JCGZ_11041</name>
</gene>
<reference evidence="2 3" key="1">
    <citation type="journal article" date="2014" name="PLoS ONE">
        <title>Global Analysis of Gene Expression Profiles in Physic Nut (Jatropha curcas L.) Seedlings Exposed to Salt Stress.</title>
        <authorList>
            <person name="Zhang L."/>
            <person name="Zhang C."/>
            <person name="Wu P."/>
            <person name="Chen Y."/>
            <person name="Li M."/>
            <person name="Jiang H."/>
            <person name="Wu G."/>
        </authorList>
    </citation>
    <scope>NUCLEOTIDE SEQUENCE [LARGE SCALE GENOMIC DNA]</scope>
    <source>
        <strain evidence="3">cv. GZQX0401</strain>
        <tissue evidence="2">Young leaves</tissue>
    </source>
</reference>
<evidence type="ECO:0000256" key="1">
    <source>
        <dbReference type="SAM" id="MobiDB-lite"/>
    </source>
</evidence>
<feature type="region of interest" description="Disordered" evidence="1">
    <location>
        <begin position="1"/>
        <end position="38"/>
    </location>
</feature>
<feature type="compositionally biased region" description="Basic and acidic residues" evidence="1">
    <location>
        <begin position="9"/>
        <end position="30"/>
    </location>
</feature>
<dbReference type="Proteomes" id="UP000027138">
    <property type="component" value="Unassembled WGS sequence"/>
</dbReference>
<proteinExistence type="predicted"/>